<dbReference type="Proteomes" id="UP001589862">
    <property type="component" value="Unassembled WGS sequence"/>
</dbReference>
<evidence type="ECO:0000313" key="1">
    <source>
        <dbReference type="EMBL" id="MFC0581593.1"/>
    </source>
</evidence>
<proteinExistence type="predicted"/>
<keyword evidence="2" id="KW-1185">Reference proteome</keyword>
<dbReference type="RefSeq" id="WP_377458283.1">
    <property type="nucleotide sequence ID" value="NZ_JBHLUB010000020.1"/>
</dbReference>
<sequence>MESTSKRDELIGVPGGLSDLVRQVLDHAIQGLRYSRRTGELSKVQADEQLVSAQTMVAKLDCNLLSIGDAPTLYNYMLTHVECIGTEPDCEWTVENRSELMSRAQVEELEEWLGSLWEELDQESVTDES</sequence>
<dbReference type="EMBL" id="JBHLUB010000020">
    <property type="protein sequence ID" value="MFC0581593.1"/>
    <property type="molecule type" value="Genomic_DNA"/>
</dbReference>
<comment type="caution">
    <text evidence="1">The sequence shown here is derived from an EMBL/GenBank/DDBJ whole genome shotgun (WGS) entry which is preliminary data.</text>
</comment>
<protein>
    <submittedName>
        <fullName evidence="1">Uncharacterized protein</fullName>
    </submittedName>
</protein>
<reference evidence="1 2" key="1">
    <citation type="submission" date="2024-09" db="EMBL/GenBank/DDBJ databases">
        <authorList>
            <person name="Sun Q."/>
            <person name="Mori K."/>
        </authorList>
    </citation>
    <scope>NUCLEOTIDE SEQUENCE [LARGE SCALE GENOMIC DNA]</scope>
    <source>
        <strain evidence="1 2">NCAIM B.02604</strain>
    </source>
</reference>
<organism evidence="1 2">
    <name type="scientific">Micrococcoides hystricis</name>
    <dbReference type="NCBI Taxonomy" id="1572761"/>
    <lineage>
        <taxon>Bacteria</taxon>
        <taxon>Bacillati</taxon>
        <taxon>Actinomycetota</taxon>
        <taxon>Actinomycetes</taxon>
        <taxon>Micrococcales</taxon>
        <taxon>Micrococcaceae</taxon>
        <taxon>Micrococcoides</taxon>
    </lineage>
</organism>
<accession>A0ABV6P8Y8</accession>
<name>A0ABV6P8Y8_9MICC</name>
<evidence type="ECO:0000313" key="2">
    <source>
        <dbReference type="Proteomes" id="UP001589862"/>
    </source>
</evidence>
<gene>
    <name evidence="1" type="ORF">ACFFFR_04215</name>
</gene>